<evidence type="ECO:0000256" key="1">
    <source>
        <dbReference type="ARBA" id="ARBA00004141"/>
    </source>
</evidence>
<evidence type="ECO:0000313" key="8">
    <source>
        <dbReference type="Proteomes" id="UP000826234"/>
    </source>
</evidence>
<comment type="caution">
    <text evidence="7">The sequence shown here is derived from an EMBL/GenBank/DDBJ whole genome shotgun (WGS) entry which is preliminary data.</text>
</comment>
<keyword evidence="5 6" id="KW-0472">Membrane</keyword>
<evidence type="ECO:0000313" key="7">
    <source>
        <dbReference type="EMBL" id="KAH0627919.1"/>
    </source>
</evidence>
<evidence type="ECO:0000256" key="4">
    <source>
        <dbReference type="ARBA" id="ARBA00022989"/>
    </source>
</evidence>
<dbReference type="PANTHER" id="PTHR13628:SF1">
    <property type="entry name" value="TRANSMEMBRANE PROTEIN 267"/>
    <property type="match status" value="1"/>
</dbReference>
<reference evidence="7 8" key="1">
    <citation type="journal article" date="2022" name="Gigascience">
        <title>A chromosome-level genome assembly and annotation of the desert horned lizard, Phrynosoma platyrhinos, provides insight into chromosomal rearrangements among reptiles.</title>
        <authorList>
            <person name="Koochekian N."/>
            <person name="Ascanio A."/>
            <person name="Farleigh K."/>
            <person name="Card D.C."/>
            <person name="Schield D.R."/>
            <person name="Castoe T.A."/>
            <person name="Jezkova T."/>
        </authorList>
    </citation>
    <scope>NUCLEOTIDE SEQUENCE [LARGE SCALE GENOMIC DNA]</scope>
    <source>
        <strain evidence="7">NK-2021</strain>
    </source>
</reference>
<proteinExistence type="predicted"/>
<name>A0ABQ7TEJ5_PHRPL</name>
<sequence length="224" mass="24945">MLLAMASETEKAHALLQSFSTASIISSLGLGIFCFVADRLLQFSFIQQNDWLRALSDNTVHGVVGLWSWAIVIGLKKKSDLTEVLLAGFLSSVIDMDHFVLAGSFSLKVSCLDSSTKTIPSLFHCDSCCVSDVKIYYASFQAEGFLVLSSLDAVYLLDFASCSGWNSSWPVDLSIWKDFSPALLALCGNHSLFTSSLFFYYVFNRNKRTDVDKTWDSYRCLRTL</sequence>
<dbReference type="EMBL" id="JAIPUX010000439">
    <property type="protein sequence ID" value="KAH0627919.1"/>
    <property type="molecule type" value="Genomic_DNA"/>
</dbReference>
<keyword evidence="3 6" id="KW-0812">Transmembrane</keyword>
<dbReference type="InterPro" id="IPR026572">
    <property type="entry name" value="TMEM267"/>
</dbReference>
<gene>
    <name evidence="7" type="ORF">JD844_008490</name>
</gene>
<evidence type="ECO:0000256" key="3">
    <source>
        <dbReference type="ARBA" id="ARBA00022692"/>
    </source>
</evidence>
<feature type="transmembrane region" description="Helical" evidence="6">
    <location>
        <begin position="12"/>
        <end position="37"/>
    </location>
</feature>
<evidence type="ECO:0000256" key="5">
    <source>
        <dbReference type="ARBA" id="ARBA00023136"/>
    </source>
</evidence>
<dbReference type="Proteomes" id="UP000826234">
    <property type="component" value="Unassembled WGS sequence"/>
</dbReference>
<accession>A0ABQ7TEJ5</accession>
<dbReference type="PANTHER" id="PTHR13628">
    <property type="entry name" value="TRANSMEMBRANE PROTEIN 267"/>
    <property type="match status" value="1"/>
</dbReference>
<protein>
    <recommendedName>
        <fullName evidence="2">Transmembrane protein 267</fullName>
    </recommendedName>
</protein>
<keyword evidence="8" id="KW-1185">Reference proteome</keyword>
<feature type="transmembrane region" description="Helical" evidence="6">
    <location>
        <begin position="182"/>
        <end position="203"/>
    </location>
</feature>
<evidence type="ECO:0000256" key="6">
    <source>
        <dbReference type="SAM" id="Phobius"/>
    </source>
</evidence>
<evidence type="ECO:0000256" key="2">
    <source>
        <dbReference type="ARBA" id="ARBA00013977"/>
    </source>
</evidence>
<comment type="subcellular location">
    <subcellularLocation>
        <location evidence="1">Membrane</location>
        <topology evidence="1">Multi-pass membrane protein</topology>
    </subcellularLocation>
</comment>
<keyword evidence="4 6" id="KW-1133">Transmembrane helix</keyword>
<organism evidence="7 8">
    <name type="scientific">Phrynosoma platyrhinos</name>
    <name type="common">Desert horned lizard</name>
    <dbReference type="NCBI Taxonomy" id="52577"/>
    <lineage>
        <taxon>Eukaryota</taxon>
        <taxon>Metazoa</taxon>
        <taxon>Chordata</taxon>
        <taxon>Craniata</taxon>
        <taxon>Vertebrata</taxon>
        <taxon>Euteleostomi</taxon>
        <taxon>Lepidosauria</taxon>
        <taxon>Squamata</taxon>
        <taxon>Bifurcata</taxon>
        <taxon>Unidentata</taxon>
        <taxon>Episquamata</taxon>
        <taxon>Toxicofera</taxon>
        <taxon>Iguania</taxon>
        <taxon>Phrynosomatidae</taxon>
        <taxon>Phrynosomatinae</taxon>
        <taxon>Phrynosoma</taxon>
    </lineage>
</organism>